<feature type="domain" description="C2H2-type" evidence="9">
    <location>
        <begin position="561"/>
        <end position="588"/>
    </location>
</feature>
<feature type="region of interest" description="Disordered" evidence="8">
    <location>
        <begin position="271"/>
        <end position="321"/>
    </location>
</feature>
<dbReference type="FunFam" id="3.30.160.60:FF:001907">
    <property type="entry name" value="AZF1 (YOR113W)"/>
    <property type="match status" value="1"/>
</dbReference>
<accession>A0A448YHB0</accession>
<feature type="region of interest" description="Disordered" evidence="8">
    <location>
        <begin position="18"/>
        <end position="99"/>
    </location>
</feature>
<evidence type="ECO:0000313" key="10">
    <source>
        <dbReference type="EMBL" id="VEU20345.1"/>
    </source>
</evidence>
<reference evidence="10 11" key="1">
    <citation type="submission" date="2018-12" db="EMBL/GenBank/DDBJ databases">
        <authorList>
            <person name="Tiukova I."/>
            <person name="Dainat J."/>
        </authorList>
    </citation>
    <scope>NUCLEOTIDE SEQUENCE [LARGE SCALE GENOMIC DNA]</scope>
</reference>
<keyword evidence="5" id="KW-0862">Zinc</keyword>
<evidence type="ECO:0000256" key="7">
    <source>
        <dbReference type="PROSITE-ProRule" id="PRU00042"/>
    </source>
</evidence>
<feature type="compositionally biased region" description="Low complexity" evidence="8">
    <location>
        <begin position="68"/>
        <end position="77"/>
    </location>
</feature>
<evidence type="ECO:0000256" key="5">
    <source>
        <dbReference type="ARBA" id="ARBA00022833"/>
    </source>
</evidence>
<dbReference type="PROSITE" id="PS50157">
    <property type="entry name" value="ZINC_FINGER_C2H2_2"/>
    <property type="match status" value="4"/>
</dbReference>
<feature type="region of interest" description="Disordered" evidence="8">
    <location>
        <begin position="340"/>
        <end position="375"/>
    </location>
</feature>
<feature type="domain" description="C2H2-type" evidence="9">
    <location>
        <begin position="589"/>
        <end position="616"/>
    </location>
</feature>
<evidence type="ECO:0000313" key="11">
    <source>
        <dbReference type="Proteomes" id="UP000290900"/>
    </source>
</evidence>
<dbReference type="Proteomes" id="UP000290900">
    <property type="component" value="Unassembled WGS sequence"/>
</dbReference>
<organism evidence="10 11">
    <name type="scientific">Brettanomyces naardenensis</name>
    <name type="common">Yeast</name>
    <dbReference type="NCBI Taxonomy" id="13370"/>
    <lineage>
        <taxon>Eukaryota</taxon>
        <taxon>Fungi</taxon>
        <taxon>Dikarya</taxon>
        <taxon>Ascomycota</taxon>
        <taxon>Saccharomycotina</taxon>
        <taxon>Pichiomycetes</taxon>
        <taxon>Pichiales</taxon>
        <taxon>Pichiaceae</taxon>
        <taxon>Brettanomyces</taxon>
    </lineage>
</organism>
<dbReference type="GO" id="GO:0000981">
    <property type="term" value="F:DNA-binding transcription factor activity, RNA polymerase II-specific"/>
    <property type="evidence" value="ECO:0007669"/>
    <property type="project" value="TreeGrafter"/>
</dbReference>
<dbReference type="PANTHER" id="PTHR24394">
    <property type="entry name" value="ZINC FINGER PROTEIN"/>
    <property type="match status" value="1"/>
</dbReference>
<feature type="compositionally biased region" description="Gly residues" evidence="8">
    <location>
        <begin position="291"/>
        <end position="302"/>
    </location>
</feature>
<dbReference type="SMART" id="SM00355">
    <property type="entry name" value="ZnF_C2H2"/>
    <property type="match status" value="4"/>
</dbReference>
<protein>
    <submittedName>
        <fullName evidence="10">DEKNAAC101111</fullName>
    </submittedName>
</protein>
<gene>
    <name evidence="10" type="ORF">BRENAR_LOCUS1080</name>
</gene>
<dbReference type="GO" id="GO:0005634">
    <property type="term" value="C:nucleus"/>
    <property type="evidence" value="ECO:0007669"/>
    <property type="project" value="UniProtKB-SubCell"/>
</dbReference>
<feature type="region of interest" description="Disordered" evidence="8">
    <location>
        <begin position="402"/>
        <end position="469"/>
    </location>
</feature>
<feature type="compositionally biased region" description="Basic residues" evidence="8">
    <location>
        <begin position="416"/>
        <end position="433"/>
    </location>
</feature>
<proteinExistence type="predicted"/>
<dbReference type="Gene3D" id="3.30.160.60">
    <property type="entry name" value="Classic Zinc Finger"/>
    <property type="match status" value="4"/>
</dbReference>
<evidence type="ECO:0000256" key="8">
    <source>
        <dbReference type="SAM" id="MobiDB-lite"/>
    </source>
</evidence>
<evidence type="ECO:0000256" key="6">
    <source>
        <dbReference type="ARBA" id="ARBA00023242"/>
    </source>
</evidence>
<dbReference type="FunFam" id="3.30.160.60:FF:002157">
    <property type="entry name" value="Transcription factor"/>
    <property type="match status" value="1"/>
</dbReference>
<dbReference type="InterPro" id="IPR036236">
    <property type="entry name" value="Znf_C2H2_sf"/>
</dbReference>
<evidence type="ECO:0000256" key="3">
    <source>
        <dbReference type="ARBA" id="ARBA00022737"/>
    </source>
</evidence>
<feature type="domain" description="C2H2-type" evidence="9">
    <location>
        <begin position="617"/>
        <end position="644"/>
    </location>
</feature>
<evidence type="ECO:0000259" key="9">
    <source>
        <dbReference type="PROSITE" id="PS50157"/>
    </source>
</evidence>
<feature type="compositionally biased region" description="Low complexity" evidence="8">
    <location>
        <begin position="18"/>
        <end position="40"/>
    </location>
</feature>
<keyword evidence="4 7" id="KW-0863">Zinc-finger</keyword>
<comment type="subcellular location">
    <subcellularLocation>
        <location evidence="1">Nucleus</location>
    </subcellularLocation>
</comment>
<feature type="compositionally biased region" description="Polar residues" evidence="8">
    <location>
        <begin position="402"/>
        <end position="411"/>
    </location>
</feature>
<dbReference type="InterPro" id="IPR013087">
    <property type="entry name" value="Znf_C2H2_type"/>
</dbReference>
<dbReference type="PANTHER" id="PTHR24394:SF29">
    <property type="entry name" value="MYONEURIN"/>
    <property type="match status" value="1"/>
</dbReference>
<dbReference type="OrthoDB" id="427030at2759"/>
<evidence type="ECO:0000256" key="4">
    <source>
        <dbReference type="ARBA" id="ARBA00022771"/>
    </source>
</evidence>
<keyword evidence="6" id="KW-0539">Nucleus</keyword>
<keyword evidence="11" id="KW-1185">Reference proteome</keyword>
<name>A0A448YHB0_BRENA</name>
<feature type="compositionally biased region" description="Low complexity" evidence="8">
    <location>
        <begin position="273"/>
        <end position="290"/>
    </location>
</feature>
<dbReference type="PROSITE" id="PS00028">
    <property type="entry name" value="ZINC_FINGER_C2H2_1"/>
    <property type="match status" value="4"/>
</dbReference>
<keyword evidence="2" id="KW-0479">Metal-binding</keyword>
<dbReference type="GO" id="GO:0008270">
    <property type="term" value="F:zinc ion binding"/>
    <property type="evidence" value="ECO:0007669"/>
    <property type="project" value="UniProtKB-KW"/>
</dbReference>
<dbReference type="STRING" id="13370.A0A448YHB0"/>
<feature type="compositionally biased region" description="Gly residues" evidence="8">
    <location>
        <begin position="78"/>
        <end position="91"/>
    </location>
</feature>
<evidence type="ECO:0000256" key="1">
    <source>
        <dbReference type="ARBA" id="ARBA00004123"/>
    </source>
</evidence>
<dbReference type="FunFam" id="3.30.160.60:FF:000358">
    <property type="entry name" value="zinc finger protein 24"/>
    <property type="match status" value="1"/>
</dbReference>
<evidence type="ECO:0000256" key="2">
    <source>
        <dbReference type="ARBA" id="ARBA00022723"/>
    </source>
</evidence>
<dbReference type="InParanoid" id="A0A448YHB0"/>
<keyword evidence="3" id="KW-0677">Repeat</keyword>
<sequence>MFPRQDSIFFPRFSFDGSAQQSYAGQPGQPGAQQQHAAGYHGSGAGQGVNQQAVNAASGGNGSGGASGAVPSNSTSNGAGGAQSGSNGAGNYGQPPQEFGYVDMQRDYSFVYPGGAAAANNPAAAAAAASQYGPFIQPYSSERMLHAGSDHLFGGRRPSEQLDAFGQPPPMLQNQAVNQAVNQQPQGGNQQGSMSGAAAAAAAAAAAQQYQQYQQAQQAGLISRQGSRFFKRIPSMQQPGAAGQDVQQGDIDSFLKRDGVGDILDTLPGYQEAAQQQQQQQQQQQTSQQGSGSGNGNGGSGNGSASSRSPQGTHGRRSSIYQTPMLPLPSRMVNQPMGFQAQQRHGPQGAQGAQQGQYQAQFQAQMQPPSLQPQFAQQLQQMQRAQAAQGRTQLQLQAQRSGLSLGSTAQEQAKAVIRKAKERRTRRPRKRKKSDADNADDSDSKRKKSLPVPNAQLVPQVKDLRTGAANGGKSVLVPASEAMHTEDGRPLIGATKVDQLMLVIQARKKGLTGDIKQAEDGTILEEITGPDGTKSQPSVLPNPVELVGGVEKPNIRGNKQHQCQYCLKKFTQSTHLEVHIRSHIGLRPYQCSYCGKRFTQGGNLRTHLRLHTGEKPFRCETCGKMFSRKGNLQAHQLTHQNVRPFQCKFDNCNKSFTQLGNLKAHQNRFHQDTINALTNRLAHMNSPEDFDRLPEQERQLLSYFADLYKNLNRGIRGRGRSMKKKERRK</sequence>
<feature type="domain" description="C2H2-type" evidence="9">
    <location>
        <begin position="645"/>
        <end position="670"/>
    </location>
</feature>
<dbReference type="Pfam" id="PF00096">
    <property type="entry name" value="zf-C2H2"/>
    <property type="match status" value="4"/>
</dbReference>
<dbReference type="AlphaFoldDB" id="A0A448YHB0"/>
<dbReference type="FunFam" id="3.30.160.60:FF:000100">
    <property type="entry name" value="Zinc finger 45-like"/>
    <property type="match status" value="1"/>
</dbReference>
<dbReference type="SUPFAM" id="SSF57667">
    <property type="entry name" value="beta-beta-alpha zinc fingers"/>
    <property type="match status" value="2"/>
</dbReference>
<dbReference type="EMBL" id="CAACVR010000003">
    <property type="protein sequence ID" value="VEU20345.1"/>
    <property type="molecule type" value="Genomic_DNA"/>
</dbReference>